<dbReference type="Gene3D" id="3.60.21.10">
    <property type="match status" value="2"/>
</dbReference>
<organism evidence="4 5">
    <name type="scientific">Pisolithus tinctorius Marx 270</name>
    <dbReference type="NCBI Taxonomy" id="870435"/>
    <lineage>
        <taxon>Eukaryota</taxon>
        <taxon>Fungi</taxon>
        <taxon>Dikarya</taxon>
        <taxon>Basidiomycota</taxon>
        <taxon>Agaricomycotina</taxon>
        <taxon>Agaricomycetes</taxon>
        <taxon>Agaricomycetidae</taxon>
        <taxon>Boletales</taxon>
        <taxon>Sclerodermatineae</taxon>
        <taxon>Pisolithaceae</taxon>
        <taxon>Pisolithus</taxon>
    </lineage>
</organism>
<name>A0A0C3P9V4_PISTI</name>
<protein>
    <submittedName>
        <fullName evidence="4">Uncharacterized protein</fullName>
    </submittedName>
</protein>
<evidence type="ECO:0000313" key="5">
    <source>
        <dbReference type="Proteomes" id="UP000054217"/>
    </source>
</evidence>
<dbReference type="InterPro" id="IPR004843">
    <property type="entry name" value="Calcineurin-like_PHP"/>
</dbReference>
<keyword evidence="5" id="KW-1185">Reference proteome</keyword>
<dbReference type="PANTHER" id="PTHR11575:SF22">
    <property type="entry name" value="ADL392WP"/>
    <property type="match status" value="1"/>
</dbReference>
<dbReference type="GO" id="GO:0005829">
    <property type="term" value="C:cytosol"/>
    <property type="evidence" value="ECO:0007669"/>
    <property type="project" value="TreeGrafter"/>
</dbReference>
<dbReference type="GO" id="GO:0016787">
    <property type="term" value="F:hydrolase activity"/>
    <property type="evidence" value="ECO:0007669"/>
    <property type="project" value="InterPro"/>
</dbReference>
<dbReference type="InterPro" id="IPR006179">
    <property type="entry name" value="5_nucleotidase/apyrase"/>
</dbReference>
<dbReference type="Proteomes" id="UP000054217">
    <property type="component" value="Unassembled WGS sequence"/>
</dbReference>
<keyword evidence="1" id="KW-0732">Signal</keyword>
<dbReference type="SUPFAM" id="SSF56300">
    <property type="entry name" value="Metallo-dependent phosphatases"/>
    <property type="match status" value="1"/>
</dbReference>
<dbReference type="GO" id="GO:0009166">
    <property type="term" value="P:nucleotide catabolic process"/>
    <property type="evidence" value="ECO:0007669"/>
    <property type="project" value="InterPro"/>
</dbReference>
<accession>A0A0C3P9V4</accession>
<evidence type="ECO:0000259" key="2">
    <source>
        <dbReference type="Pfam" id="PF00149"/>
    </source>
</evidence>
<reference evidence="5" key="2">
    <citation type="submission" date="2015-01" db="EMBL/GenBank/DDBJ databases">
        <title>Evolutionary Origins and Diversification of the Mycorrhizal Mutualists.</title>
        <authorList>
            <consortium name="DOE Joint Genome Institute"/>
            <consortium name="Mycorrhizal Genomics Consortium"/>
            <person name="Kohler A."/>
            <person name="Kuo A."/>
            <person name="Nagy L.G."/>
            <person name="Floudas D."/>
            <person name="Copeland A."/>
            <person name="Barry K.W."/>
            <person name="Cichocki N."/>
            <person name="Veneault-Fourrey C."/>
            <person name="LaButti K."/>
            <person name="Lindquist E.A."/>
            <person name="Lipzen A."/>
            <person name="Lundell T."/>
            <person name="Morin E."/>
            <person name="Murat C."/>
            <person name="Riley R."/>
            <person name="Ohm R."/>
            <person name="Sun H."/>
            <person name="Tunlid A."/>
            <person name="Henrissat B."/>
            <person name="Grigoriev I.V."/>
            <person name="Hibbett D.S."/>
            <person name="Martin F."/>
        </authorList>
    </citation>
    <scope>NUCLEOTIDE SEQUENCE [LARGE SCALE GENOMIC DNA]</scope>
    <source>
        <strain evidence="5">Marx 270</strain>
    </source>
</reference>
<proteinExistence type="predicted"/>
<dbReference type="PANTHER" id="PTHR11575">
    <property type="entry name" value="5'-NUCLEOTIDASE-RELATED"/>
    <property type="match status" value="1"/>
</dbReference>
<dbReference type="SUPFAM" id="SSF55816">
    <property type="entry name" value="5'-nucleotidase (syn. UDP-sugar hydrolase), C-terminal domain"/>
    <property type="match status" value="1"/>
</dbReference>
<dbReference type="Gene3D" id="3.90.780.10">
    <property type="entry name" value="5'-Nucleotidase, C-terminal domain"/>
    <property type="match status" value="2"/>
</dbReference>
<dbReference type="STRING" id="870435.A0A0C3P9V4"/>
<dbReference type="AlphaFoldDB" id="A0A0C3P9V4"/>
<sequence length="661" mass="74093">MFLPLLALTGLAVTCGSHRLPAREASSQNRVEKQEYPQVPLTSPHRPLVWGDFNVIHTTDTHGWLLGHQKTSFPEPSFSGDLGDFASFVTHMKFIAKQKGVDLLLVDSRDLHDGTGLSDGYAPGAIDAHESNKFVERLPYDVMTIGNHELYVYADTYDMYVHRSPSWAYESFIPHFEGRYLTSNVNITILNSDGEAVSVPVGSRYAKFTTAMGRRVTSLGVLFDFTGNAHNTTVQPVAKMVKEPWFAEAIAEEPDVFVLVGHMAMSNDSWPVVFNAIRTVHPLTPIMIFGGTFPLLEMRVQQLRNVQDTLISEIASSTMAGLWEWRVGATWKPSVRCSPGFNLLFNVIPFASGWMSANLNAGKDNANDIKFSRRYLDQNRVTYQYHTKTSNLTFDTRYGRSITEGLHDLAEKYGLSYQYGISPRDYTMTRDPYPSDGFLLTLFIEGLSAIPTALKINNSRADIPSLFIATSGDLRFDIFKGPFTKNDQLTASPYPDQFLYIPGVTLRVANQVLPALNKPSSASLRQKRAELDTKLRELDYVDNPFQTRLGETESHATHGKPGRHDLTFGYVTVDSCPEDGDDTLHTLPPSYDIPDYMMSSPPNVTDDTPIDLVFVDFIETPVLNILNELQSEKKYTKDDVSLYSPVMSNQVFGLYAQAYWN</sequence>
<feature type="domain" description="Calcineurin-like phosphoesterase" evidence="2">
    <location>
        <begin position="54"/>
        <end position="271"/>
    </location>
</feature>
<evidence type="ECO:0000313" key="4">
    <source>
        <dbReference type="EMBL" id="KIO10330.1"/>
    </source>
</evidence>
<dbReference type="InterPro" id="IPR036907">
    <property type="entry name" value="5'-Nucleotdase_C_sf"/>
</dbReference>
<evidence type="ECO:0000256" key="1">
    <source>
        <dbReference type="SAM" id="SignalP"/>
    </source>
</evidence>
<dbReference type="EMBL" id="KN831952">
    <property type="protein sequence ID" value="KIO10330.1"/>
    <property type="molecule type" value="Genomic_DNA"/>
</dbReference>
<evidence type="ECO:0000259" key="3">
    <source>
        <dbReference type="Pfam" id="PF21953"/>
    </source>
</evidence>
<gene>
    <name evidence="4" type="ORF">M404DRAFT_21297</name>
</gene>
<dbReference type="InterPro" id="IPR053828">
    <property type="entry name" value="Nucleosidase_C"/>
</dbReference>
<dbReference type="InParanoid" id="A0A0C3P9V4"/>
<dbReference type="FunCoup" id="A0A0C3P9V4">
    <property type="interactions" value="194"/>
</dbReference>
<dbReference type="InterPro" id="IPR029052">
    <property type="entry name" value="Metallo-depent_PP-like"/>
</dbReference>
<feature type="chain" id="PRO_5002176795" evidence="1">
    <location>
        <begin position="18"/>
        <end position="661"/>
    </location>
</feature>
<dbReference type="HOGENOM" id="CLU_019028_1_0_1"/>
<dbReference type="OrthoDB" id="7722975at2759"/>
<feature type="domain" description="Putative 5'-nucleotidase C-terminal" evidence="3">
    <location>
        <begin position="425"/>
        <end position="623"/>
    </location>
</feature>
<reference evidence="4 5" key="1">
    <citation type="submission" date="2014-04" db="EMBL/GenBank/DDBJ databases">
        <authorList>
            <consortium name="DOE Joint Genome Institute"/>
            <person name="Kuo A."/>
            <person name="Kohler A."/>
            <person name="Costa M.D."/>
            <person name="Nagy L.G."/>
            <person name="Floudas D."/>
            <person name="Copeland A."/>
            <person name="Barry K.W."/>
            <person name="Cichocki N."/>
            <person name="Veneault-Fourrey C."/>
            <person name="LaButti K."/>
            <person name="Lindquist E.A."/>
            <person name="Lipzen A."/>
            <person name="Lundell T."/>
            <person name="Morin E."/>
            <person name="Murat C."/>
            <person name="Sun H."/>
            <person name="Tunlid A."/>
            <person name="Henrissat B."/>
            <person name="Grigoriev I.V."/>
            <person name="Hibbett D.S."/>
            <person name="Martin F."/>
            <person name="Nordberg H.P."/>
            <person name="Cantor M.N."/>
            <person name="Hua S.X."/>
        </authorList>
    </citation>
    <scope>NUCLEOTIDE SEQUENCE [LARGE SCALE GENOMIC DNA]</scope>
    <source>
        <strain evidence="4 5">Marx 270</strain>
    </source>
</reference>
<dbReference type="Pfam" id="PF21953">
    <property type="entry name" value="NadN_nucleosid_C"/>
    <property type="match status" value="1"/>
</dbReference>
<feature type="signal peptide" evidence="1">
    <location>
        <begin position="1"/>
        <end position="17"/>
    </location>
</feature>
<dbReference type="Pfam" id="PF00149">
    <property type="entry name" value="Metallophos"/>
    <property type="match status" value="1"/>
</dbReference>